<keyword evidence="1" id="KW-1133">Transmembrane helix</keyword>
<evidence type="ECO:0000256" key="1">
    <source>
        <dbReference type="SAM" id="Phobius"/>
    </source>
</evidence>
<dbReference type="EMBL" id="BK015613">
    <property type="protein sequence ID" value="DAE15820.1"/>
    <property type="molecule type" value="Genomic_DNA"/>
</dbReference>
<keyword evidence="1" id="KW-0812">Transmembrane</keyword>
<protein>
    <submittedName>
        <fullName evidence="2">Uncharacterized protein</fullName>
    </submittedName>
</protein>
<feature type="transmembrane region" description="Helical" evidence="1">
    <location>
        <begin position="12"/>
        <end position="28"/>
    </location>
</feature>
<evidence type="ECO:0000313" key="2">
    <source>
        <dbReference type="EMBL" id="DAE15820.1"/>
    </source>
</evidence>
<sequence length="29" mass="3532">MGYNISVSFRYVFFLVYPALWNVLICFLR</sequence>
<keyword evidence="1" id="KW-0472">Membrane</keyword>
<accession>A0A8S5QBC8</accession>
<proteinExistence type="predicted"/>
<name>A0A8S5QBC8_9CAUD</name>
<organism evidence="2">
    <name type="scientific">Siphoviridae sp. ctu9a31</name>
    <dbReference type="NCBI Taxonomy" id="2825712"/>
    <lineage>
        <taxon>Viruses</taxon>
        <taxon>Duplodnaviria</taxon>
        <taxon>Heunggongvirae</taxon>
        <taxon>Uroviricota</taxon>
        <taxon>Caudoviricetes</taxon>
    </lineage>
</organism>
<reference evidence="2" key="1">
    <citation type="journal article" date="2021" name="Proc. Natl. Acad. Sci. U.S.A.">
        <title>A Catalog of Tens of Thousands of Viruses from Human Metagenomes Reveals Hidden Associations with Chronic Diseases.</title>
        <authorList>
            <person name="Tisza M.J."/>
            <person name="Buck C.B."/>
        </authorList>
    </citation>
    <scope>NUCLEOTIDE SEQUENCE</scope>
    <source>
        <strain evidence="2">Ctu9a31</strain>
    </source>
</reference>